<dbReference type="PANTHER" id="PTHR23063">
    <property type="entry name" value="PHOSPHOLIPID ACYLTRANSFERASE"/>
    <property type="match status" value="1"/>
</dbReference>
<organism evidence="14 15">
    <name type="scientific">Anaeramoeba flamelloides</name>
    <dbReference type="NCBI Taxonomy" id="1746091"/>
    <lineage>
        <taxon>Eukaryota</taxon>
        <taxon>Metamonada</taxon>
        <taxon>Anaeramoebidae</taxon>
        <taxon>Anaeramoeba</taxon>
    </lineage>
</organism>
<evidence type="ECO:0000256" key="7">
    <source>
        <dbReference type="ARBA" id="ARBA00022989"/>
    </source>
</evidence>
<evidence type="ECO:0000259" key="13">
    <source>
        <dbReference type="SMART" id="SM00563"/>
    </source>
</evidence>
<comment type="caution">
    <text evidence="14">The sequence shown here is derived from an EMBL/GenBank/DDBJ whole genome shotgun (WGS) entry which is preliminary data.</text>
</comment>
<keyword evidence="9" id="KW-0472">Membrane</keyword>
<keyword evidence="12 14" id="KW-0012">Acyltransferase</keyword>
<evidence type="ECO:0000256" key="6">
    <source>
        <dbReference type="ARBA" id="ARBA00022692"/>
    </source>
</evidence>
<dbReference type="Pfam" id="PF01553">
    <property type="entry name" value="Acyltransferase"/>
    <property type="match status" value="1"/>
</dbReference>
<evidence type="ECO:0000256" key="3">
    <source>
        <dbReference type="ARBA" id="ARBA00008655"/>
    </source>
</evidence>
<proteinExistence type="inferred from homology"/>
<gene>
    <name evidence="14" type="ORF">M0812_28588</name>
</gene>
<accession>A0AAV7YBY1</accession>
<dbReference type="SUPFAM" id="SSF69593">
    <property type="entry name" value="Glycerol-3-phosphate (1)-acyltransferase"/>
    <property type="match status" value="1"/>
</dbReference>
<reference evidence="14" key="1">
    <citation type="submission" date="2022-08" db="EMBL/GenBank/DDBJ databases">
        <title>Novel sulphate-reducing endosymbionts in the free-living metamonad Anaeramoeba.</title>
        <authorList>
            <person name="Jerlstrom-Hultqvist J."/>
            <person name="Cepicka I."/>
            <person name="Gallot-Lavallee L."/>
            <person name="Salas-Leiva D."/>
            <person name="Curtis B.A."/>
            <person name="Zahonova K."/>
            <person name="Pipaliya S."/>
            <person name="Dacks J."/>
            <person name="Roger A.J."/>
        </authorList>
    </citation>
    <scope>NUCLEOTIDE SEQUENCE</scope>
    <source>
        <strain evidence="14">Busselton2</strain>
    </source>
</reference>
<keyword evidence="6" id="KW-0812">Transmembrane</keyword>
<evidence type="ECO:0000256" key="4">
    <source>
        <dbReference type="ARBA" id="ARBA00022516"/>
    </source>
</evidence>
<dbReference type="AlphaFoldDB" id="A0AAV7YBY1"/>
<sequence>MTESKKEYNEDTVKEEELVEIPRFKPWRLYKCSKSEKIRLKKFQKQTKKRIIVSNHQTLIDIPLLHSLIGCSFLSKGSVKKAPFIGITNTITQGMYMYRNVKNSLLIDQLKKRYENDDYVPLCIFAEGTTTNGEGVITFRKGAFETGYTIHPVRVEYKGGFPFKFTQTCFTHQSLLFLILSIFANPINYVEVTYLEPYEPSEEEKKDAILFATNMRKKYSKDTNLPEYEGSFRDCIEFSKIINKVRNQENNQKIKQNIKKQN</sequence>
<dbReference type="InterPro" id="IPR045252">
    <property type="entry name" value="LPCAT1-like"/>
</dbReference>
<dbReference type="Proteomes" id="UP001146793">
    <property type="component" value="Unassembled WGS sequence"/>
</dbReference>
<keyword evidence="7" id="KW-1133">Transmembrane helix</keyword>
<dbReference type="GO" id="GO:0016020">
    <property type="term" value="C:membrane"/>
    <property type="evidence" value="ECO:0007669"/>
    <property type="project" value="UniProtKB-SubCell"/>
</dbReference>
<evidence type="ECO:0000313" key="15">
    <source>
        <dbReference type="Proteomes" id="UP001146793"/>
    </source>
</evidence>
<dbReference type="EMBL" id="JANTQA010000070">
    <property type="protein sequence ID" value="KAJ3426139.1"/>
    <property type="molecule type" value="Genomic_DNA"/>
</dbReference>
<comment type="similarity">
    <text evidence="3">Belongs to the 1-acyl-sn-glycerol-3-phosphate acyltransferase family.</text>
</comment>
<evidence type="ECO:0000256" key="1">
    <source>
        <dbReference type="ARBA" id="ARBA00004370"/>
    </source>
</evidence>
<keyword evidence="8" id="KW-0443">Lipid metabolism</keyword>
<keyword evidence="4" id="KW-0444">Lipid biosynthesis</keyword>
<keyword evidence="5" id="KW-0808">Transferase</keyword>
<evidence type="ECO:0000256" key="2">
    <source>
        <dbReference type="ARBA" id="ARBA00005189"/>
    </source>
</evidence>
<evidence type="ECO:0000256" key="5">
    <source>
        <dbReference type="ARBA" id="ARBA00022679"/>
    </source>
</evidence>
<dbReference type="GO" id="GO:0008654">
    <property type="term" value="P:phospholipid biosynthetic process"/>
    <property type="evidence" value="ECO:0007669"/>
    <property type="project" value="UniProtKB-KW"/>
</dbReference>
<keyword evidence="11" id="KW-1208">Phospholipid metabolism</keyword>
<name>A0AAV7YBY1_9EUKA</name>
<dbReference type="PANTHER" id="PTHR23063:SF52">
    <property type="entry name" value="LYSOPHOSPHATIDYLCHOLINE ACYLTRANSFERASE"/>
    <property type="match status" value="1"/>
</dbReference>
<comment type="pathway">
    <text evidence="2">Lipid metabolism.</text>
</comment>
<keyword evidence="10" id="KW-0594">Phospholipid biosynthesis</keyword>
<protein>
    <submittedName>
        <fullName evidence="14">Lysophosphatidylcholine acyltransferase</fullName>
    </submittedName>
</protein>
<evidence type="ECO:0000256" key="10">
    <source>
        <dbReference type="ARBA" id="ARBA00023209"/>
    </source>
</evidence>
<feature type="domain" description="Phospholipid/glycerol acyltransferase" evidence="13">
    <location>
        <begin position="50"/>
        <end position="158"/>
    </location>
</feature>
<dbReference type="SMART" id="SM00563">
    <property type="entry name" value="PlsC"/>
    <property type="match status" value="1"/>
</dbReference>
<evidence type="ECO:0000256" key="9">
    <source>
        <dbReference type="ARBA" id="ARBA00023136"/>
    </source>
</evidence>
<evidence type="ECO:0000256" key="8">
    <source>
        <dbReference type="ARBA" id="ARBA00023098"/>
    </source>
</evidence>
<evidence type="ECO:0000256" key="11">
    <source>
        <dbReference type="ARBA" id="ARBA00023264"/>
    </source>
</evidence>
<dbReference type="GO" id="GO:0008374">
    <property type="term" value="F:O-acyltransferase activity"/>
    <property type="evidence" value="ECO:0007669"/>
    <property type="project" value="InterPro"/>
</dbReference>
<dbReference type="InterPro" id="IPR002123">
    <property type="entry name" value="Plipid/glycerol_acylTrfase"/>
</dbReference>
<evidence type="ECO:0000313" key="14">
    <source>
        <dbReference type="EMBL" id="KAJ3426139.1"/>
    </source>
</evidence>
<comment type="subcellular location">
    <subcellularLocation>
        <location evidence="1">Membrane</location>
    </subcellularLocation>
</comment>
<evidence type="ECO:0000256" key="12">
    <source>
        <dbReference type="ARBA" id="ARBA00023315"/>
    </source>
</evidence>
<dbReference type="CDD" id="cd07991">
    <property type="entry name" value="LPLAT_LPCAT1-like"/>
    <property type="match status" value="1"/>
</dbReference>